<dbReference type="SUPFAM" id="SSF51120">
    <property type="entry name" value="beta-Roll"/>
    <property type="match status" value="4"/>
</dbReference>
<comment type="caution">
    <text evidence="3">The sequence shown here is derived from an EMBL/GenBank/DDBJ whole genome shotgun (WGS) entry which is preliminary data.</text>
</comment>
<proteinExistence type="predicted"/>
<sequence>MIGDALWRIVYNAAGQVSFYEHTDFSNGVYTNWMRTLENGTVESGSYGTDRITFYEYEGKNPDAEIGEWANYSYRTAQFPSGTFIRIERASYREMVDSESALRIVSATTRENVDGTTDVENKEETIIFHEGATNPIPTPVDLMLEGIELLRDMVDEISGPEAGGDSTQKHGVMEVHSGTKSYSVQAYIGTDGADQISGSGLLSGQAGDDYLVGGSQIDILDGGVGSDLLSGGLGGDQLNGGLGFDRASYALAAAGVVANLTDASQNTGEAAGDVYDGIEGLIGSAYADTLTGNEAHNELLGNAGNDTLAGLDGSDTLVGGAGQDLLQGGDGADHLDGGDGSDTLVGGAGDDVLRGGDGVDWVSYAAAVGGVNVNLSDGRGSAGSLSGGGTEAAGDVYDSIENVEGSNGSDVLASNAGANWLKGLGADDILQGGAGGDTLEGGAGFNWASYANATAGVTASLANRFANTGEASGDVYIDIRGLQGSNYGDVLVADATANGNALSGLGGNDTLVGGRGSDALEGGQGLDTFVFNTSLNPVSNVDRISDFNVVDDRIELSGYVFSGIYSYWGFLADWNFTVGASASTQYNRIIYNKNTGELFYDADGTGAIAQIKFAELSKGLDLTCYNFVLA</sequence>
<evidence type="ECO:0000313" key="3">
    <source>
        <dbReference type="EMBL" id="MBB4041006.1"/>
    </source>
</evidence>
<name>A0A7W6IH04_9HYPH</name>
<reference evidence="3 4" key="1">
    <citation type="submission" date="2020-08" db="EMBL/GenBank/DDBJ databases">
        <title>Genomic Encyclopedia of Type Strains, Phase IV (KMG-IV): sequencing the most valuable type-strain genomes for metagenomic binning, comparative biology and taxonomic classification.</title>
        <authorList>
            <person name="Goeker M."/>
        </authorList>
    </citation>
    <scope>NUCLEOTIDE SEQUENCE [LARGE SCALE GENOMIC DNA]</scope>
    <source>
        <strain evidence="3 4">DSM 15743</strain>
    </source>
</reference>
<keyword evidence="2" id="KW-0964">Secreted</keyword>
<dbReference type="PROSITE" id="PS00330">
    <property type="entry name" value="HEMOLYSIN_CALCIUM"/>
    <property type="match status" value="7"/>
</dbReference>
<comment type="subcellular location">
    <subcellularLocation>
        <location evidence="1">Secreted</location>
    </subcellularLocation>
</comment>
<keyword evidence="4" id="KW-1185">Reference proteome</keyword>
<dbReference type="GO" id="GO:0005509">
    <property type="term" value="F:calcium ion binding"/>
    <property type="evidence" value="ECO:0007669"/>
    <property type="project" value="InterPro"/>
</dbReference>
<evidence type="ECO:0000256" key="2">
    <source>
        <dbReference type="ARBA" id="ARBA00022525"/>
    </source>
</evidence>
<organism evidence="3 4">
    <name type="scientific">Microvirga flocculans</name>
    <dbReference type="NCBI Taxonomy" id="217168"/>
    <lineage>
        <taxon>Bacteria</taxon>
        <taxon>Pseudomonadati</taxon>
        <taxon>Pseudomonadota</taxon>
        <taxon>Alphaproteobacteria</taxon>
        <taxon>Hyphomicrobiales</taxon>
        <taxon>Methylobacteriaceae</taxon>
        <taxon>Microvirga</taxon>
    </lineage>
</organism>
<dbReference type="Proteomes" id="UP000519439">
    <property type="component" value="Unassembled WGS sequence"/>
</dbReference>
<dbReference type="PANTHER" id="PTHR38340">
    <property type="entry name" value="S-LAYER PROTEIN"/>
    <property type="match status" value="1"/>
</dbReference>
<dbReference type="PANTHER" id="PTHR38340:SF1">
    <property type="entry name" value="S-LAYER PROTEIN"/>
    <property type="match status" value="1"/>
</dbReference>
<dbReference type="PRINTS" id="PR00313">
    <property type="entry name" value="CABNDNGRPT"/>
</dbReference>
<dbReference type="InterPro" id="IPR050557">
    <property type="entry name" value="RTX_toxin/Mannuronan_C5-epim"/>
</dbReference>
<dbReference type="EMBL" id="JACIDC010000008">
    <property type="protein sequence ID" value="MBB4041006.1"/>
    <property type="molecule type" value="Genomic_DNA"/>
</dbReference>
<dbReference type="InterPro" id="IPR018511">
    <property type="entry name" value="Hemolysin-typ_Ca-bd_CS"/>
</dbReference>
<dbReference type="GO" id="GO:0005576">
    <property type="term" value="C:extracellular region"/>
    <property type="evidence" value="ECO:0007669"/>
    <property type="project" value="UniProtKB-SubCell"/>
</dbReference>
<protein>
    <submittedName>
        <fullName evidence="3">Ca2+-binding RTX toxin-like protein</fullName>
    </submittedName>
</protein>
<accession>A0A7W6IH04</accession>
<dbReference type="InterPro" id="IPR001343">
    <property type="entry name" value="Hemolysn_Ca-bd"/>
</dbReference>
<evidence type="ECO:0000256" key="1">
    <source>
        <dbReference type="ARBA" id="ARBA00004613"/>
    </source>
</evidence>
<evidence type="ECO:0000313" key="4">
    <source>
        <dbReference type="Proteomes" id="UP000519439"/>
    </source>
</evidence>
<dbReference type="InterPro" id="IPR011049">
    <property type="entry name" value="Serralysin-like_metalloprot_C"/>
</dbReference>
<gene>
    <name evidence="3" type="ORF">GGR34_002665</name>
</gene>
<dbReference type="Gene3D" id="2.150.10.10">
    <property type="entry name" value="Serralysin-like metalloprotease, C-terminal"/>
    <property type="match status" value="5"/>
</dbReference>
<dbReference type="RefSeq" id="WP_161634668.1">
    <property type="nucleotide sequence ID" value="NZ_JACIDC010000008.1"/>
</dbReference>
<dbReference type="Pfam" id="PF00353">
    <property type="entry name" value="HemolysinCabind"/>
    <property type="match status" value="5"/>
</dbReference>
<dbReference type="AlphaFoldDB" id="A0A7W6IH04"/>